<sequence length="61" mass="6708">EVYNSGCTKHITPYCEEMSNFVEIPPKVFHAANKENFSATGMGDMTVDVPNGVSDTSQLRL</sequence>
<evidence type="ECO:0000313" key="4">
    <source>
        <dbReference type="Proteomes" id="UP001175227"/>
    </source>
</evidence>
<dbReference type="Pfam" id="PF22936">
    <property type="entry name" value="Pol_BBD"/>
    <property type="match status" value="1"/>
</dbReference>
<feature type="non-terminal residue" evidence="3">
    <location>
        <position position="61"/>
    </location>
</feature>
<protein>
    <recommendedName>
        <fullName evidence="2">Retrovirus-related Pol polyprotein from transposon TNT 1-94-like beta-barrel domain-containing protein</fullName>
    </recommendedName>
</protein>
<accession>A0AA39NUS1</accession>
<feature type="non-terminal residue" evidence="3">
    <location>
        <position position="1"/>
    </location>
</feature>
<evidence type="ECO:0000313" key="3">
    <source>
        <dbReference type="EMBL" id="KAK0472224.1"/>
    </source>
</evidence>
<reference evidence="3" key="1">
    <citation type="submission" date="2023-06" db="EMBL/GenBank/DDBJ databases">
        <authorList>
            <consortium name="Lawrence Berkeley National Laboratory"/>
            <person name="Ahrendt S."/>
            <person name="Sahu N."/>
            <person name="Indic B."/>
            <person name="Wong-Bajracharya J."/>
            <person name="Merenyi Z."/>
            <person name="Ke H.-M."/>
            <person name="Monk M."/>
            <person name="Kocsube S."/>
            <person name="Drula E."/>
            <person name="Lipzen A."/>
            <person name="Balint B."/>
            <person name="Henrissat B."/>
            <person name="Andreopoulos B."/>
            <person name="Martin F.M."/>
            <person name="Harder C.B."/>
            <person name="Rigling D."/>
            <person name="Ford K.L."/>
            <person name="Foster G.D."/>
            <person name="Pangilinan J."/>
            <person name="Papanicolaou A."/>
            <person name="Barry K."/>
            <person name="LaButti K."/>
            <person name="Viragh M."/>
            <person name="Koriabine M."/>
            <person name="Yan M."/>
            <person name="Riley R."/>
            <person name="Champramary S."/>
            <person name="Plett K.L."/>
            <person name="Tsai I.J."/>
            <person name="Slot J."/>
            <person name="Sipos G."/>
            <person name="Plett J."/>
            <person name="Nagy L.G."/>
            <person name="Grigoriev I.V."/>
        </authorList>
    </citation>
    <scope>NUCLEOTIDE SEQUENCE</scope>
    <source>
        <strain evidence="3">ICMP 16352</strain>
    </source>
</reference>
<gene>
    <name evidence="3" type="ORF">IW261DRAFT_1321054</name>
</gene>
<evidence type="ECO:0000256" key="1">
    <source>
        <dbReference type="SAM" id="MobiDB-lite"/>
    </source>
</evidence>
<feature type="domain" description="Retrovirus-related Pol polyprotein from transposon TNT 1-94-like beta-barrel" evidence="2">
    <location>
        <begin position="4"/>
        <end position="53"/>
    </location>
</feature>
<comment type="caution">
    <text evidence="3">The sequence shown here is derived from an EMBL/GenBank/DDBJ whole genome shotgun (WGS) entry which is preliminary data.</text>
</comment>
<dbReference type="Proteomes" id="UP001175227">
    <property type="component" value="Unassembled WGS sequence"/>
</dbReference>
<keyword evidence="4" id="KW-1185">Reference proteome</keyword>
<feature type="region of interest" description="Disordered" evidence="1">
    <location>
        <begin position="40"/>
        <end position="61"/>
    </location>
</feature>
<organism evidence="3 4">
    <name type="scientific">Armillaria novae-zelandiae</name>
    <dbReference type="NCBI Taxonomy" id="153914"/>
    <lineage>
        <taxon>Eukaryota</taxon>
        <taxon>Fungi</taxon>
        <taxon>Dikarya</taxon>
        <taxon>Basidiomycota</taxon>
        <taxon>Agaricomycotina</taxon>
        <taxon>Agaricomycetes</taxon>
        <taxon>Agaricomycetidae</taxon>
        <taxon>Agaricales</taxon>
        <taxon>Marasmiineae</taxon>
        <taxon>Physalacriaceae</taxon>
        <taxon>Armillaria</taxon>
    </lineage>
</organism>
<proteinExistence type="predicted"/>
<dbReference type="AlphaFoldDB" id="A0AA39NUS1"/>
<dbReference type="EMBL" id="JAUEPR010000042">
    <property type="protein sequence ID" value="KAK0472224.1"/>
    <property type="molecule type" value="Genomic_DNA"/>
</dbReference>
<evidence type="ECO:0000259" key="2">
    <source>
        <dbReference type="Pfam" id="PF22936"/>
    </source>
</evidence>
<dbReference type="InterPro" id="IPR054722">
    <property type="entry name" value="PolX-like_BBD"/>
</dbReference>
<name>A0AA39NUS1_9AGAR</name>